<proteinExistence type="inferred from homology"/>
<feature type="domain" description="Methyltransferase type 11" evidence="5">
    <location>
        <begin position="49"/>
        <end position="152"/>
    </location>
</feature>
<keyword evidence="2 6" id="KW-0489">Methyltransferase</keyword>
<dbReference type="Gene3D" id="3.40.50.150">
    <property type="entry name" value="Vaccinia Virus protein VP39"/>
    <property type="match status" value="1"/>
</dbReference>
<dbReference type="InterPro" id="IPR013216">
    <property type="entry name" value="Methyltransf_11"/>
</dbReference>
<evidence type="ECO:0000256" key="3">
    <source>
        <dbReference type="ARBA" id="ARBA00022679"/>
    </source>
</evidence>
<comment type="similarity">
    <text evidence="1">Belongs to the methyltransferase superfamily.</text>
</comment>
<dbReference type="AlphaFoldDB" id="A0A5C5G541"/>
<dbReference type="OrthoDB" id="10027013at2759"/>
<dbReference type="CDD" id="cd02440">
    <property type="entry name" value="AdoMet_MTases"/>
    <property type="match status" value="1"/>
</dbReference>
<keyword evidence="3 6" id="KW-0808">Transferase</keyword>
<evidence type="ECO:0000256" key="1">
    <source>
        <dbReference type="ARBA" id="ARBA00008361"/>
    </source>
</evidence>
<dbReference type="Pfam" id="PF08241">
    <property type="entry name" value="Methyltransf_11"/>
    <property type="match status" value="1"/>
</dbReference>
<evidence type="ECO:0000256" key="2">
    <source>
        <dbReference type="ARBA" id="ARBA00022603"/>
    </source>
</evidence>
<dbReference type="InterPro" id="IPR051052">
    <property type="entry name" value="Diverse_substrate_MTase"/>
</dbReference>
<dbReference type="PANTHER" id="PTHR44942">
    <property type="entry name" value="METHYLTRANSF_11 DOMAIN-CONTAINING PROTEIN"/>
    <property type="match status" value="1"/>
</dbReference>
<sequence>MATFAKRSFDAAAYAAARPTYPRALLSHILAFLDQAPLTSSPTKPQTLLDLGCGPGLSTFDWLAERRFDRIVGVDPSQGMVAAAREILAQREDQCKGVDVRFEVARADHLEGVVQDESVDLAIAGQAAHWFDAPATYAELARVLKPGGAFAFWGYGEFFFPDRPDLSALIPRYSGGTLGPYWEQPGRSIVEALLVPFPLPSSASPSSSSIPESTAAQFDPSSLTRSFFLRPAPASSDAPLPPLPGLDSLSPSAQSLPPSSSSSSSHSWTSPPSIPSLAQLHLSRTLLLTKHWTLADLERYLRTWSAAHAHDERHGEGADVVSGFVRALRDGGMREGERYEVGWEVGIVMGRRRK</sequence>
<dbReference type="GO" id="GO:0032259">
    <property type="term" value="P:methylation"/>
    <property type="evidence" value="ECO:0007669"/>
    <property type="project" value="UniProtKB-KW"/>
</dbReference>
<dbReference type="STRING" id="5288.A0A5C5G541"/>
<dbReference type="Proteomes" id="UP000311382">
    <property type="component" value="Unassembled WGS sequence"/>
</dbReference>
<name>A0A5C5G541_9BASI</name>
<organism evidence="6 7">
    <name type="scientific">Rhodotorula diobovata</name>
    <dbReference type="NCBI Taxonomy" id="5288"/>
    <lineage>
        <taxon>Eukaryota</taxon>
        <taxon>Fungi</taxon>
        <taxon>Dikarya</taxon>
        <taxon>Basidiomycota</taxon>
        <taxon>Pucciniomycotina</taxon>
        <taxon>Microbotryomycetes</taxon>
        <taxon>Sporidiobolales</taxon>
        <taxon>Sporidiobolaceae</taxon>
        <taxon>Rhodotorula</taxon>
    </lineage>
</organism>
<comment type="caution">
    <text evidence="6">The sequence shown here is derived from an EMBL/GenBank/DDBJ whole genome shotgun (WGS) entry which is preliminary data.</text>
</comment>
<dbReference type="SUPFAM" id="SSF53335">
    <property type="entry name" value="S-adenosyl-L-methionine-dependent methyltransferases"/>
    <property type="match status" value="1"/>
</dbReference>
<reference evidence="6 7" key="1">
    <citation type="submission" date="2019-03" db="EMBL/GenBank/DDBJ databases">
        <title>Rhodosporidium diobovatum UCD-FST 08-225 genome sequencing, assembly, and annotation.</title>
        <authorList>
            <person name="Fakankun I.U."/>
            <person name="Fristensky B."/>
            <person name="Levin D.B."/>
        </authorList>
    </citation>
    <scope>NUCLEOTIDE SEQUENCE [LARGE SCALE GENOMIC DNA]</scope>
    <source>
        <strain evidence="6 7">UCD-FST 08-225</strain>
    </source>
</reference>
<dbReference type="EMBL" id="SOZI01000010">
    <property type="protein sequence ID" value="TNY23586.1"/>
    <property type="molecule type" value="Genomic_DNA"/>
</dbReference>
<protein>
    <submittedName>
        <fullName evidence="6">S-adenosyl-L-methionine-dependent methyltransferase</fullName>
    </submittedName>
</protein>
<evidence type="ECO:0000259" key="5">
    <source>
        <dbReference type="Pfam" id="PF08241"/>
    </source>
</evidence>
<evidence type="ECO:0000256" key="4">
    <source>
        <dbReference type="SAM" id="MobiDB-lite"/>
    </source>
</evidence>
<feature type="compositionally biased region" description="Low complexity" evidence="4">
    <location>
        <begin position="245"/>
        <end position="270"/>
    </location>
</feature>
<gene>
    <name evidence="6" type="ORF">DMC30DRAFT_414096</name>
</gene>
<keyword evidence="7" id="KW-1185">Reference proteome</keyword>
<evidence type="ECO:0000313" key="6">
    <source>
        <dbReference type="EMBL" id="TNY23586.1"/>
    </source>
</evidence>
<dbReference type="PANTHER" id="PTHR44942:SF4">
    <property type="entry name" value="METHYLTRANSFERASE TYPE 11 DOMAIN-CONTAINING PROTEIN"/>
    <property type="match status" value="1"/>
</dbReference>
<dbReference type="InterPro" id="IPR029063">
    <property type="entry name" value="SAM-dependent_MTases_sf"/>
</dbReference>
<accession>A0A5C5G541</accession>
<evidence type="ECO:0000313" key="7">
    <source>
        <dbReference type="Proteomes" id="UP000311382"/>
    </source>
</evidence>
<dbReference type="GO" id="GO:0008757">
    <property type="term" value="F:S-adenosylmethionine-dependent methyltransferase activity"/>
    <property type="evidence" value="ECO:0007669"/>
    <property type="project" value="InterPro"/>
</dbReference>
<feature type="region of interest" description="Disordered" evidence="4">
    <location>
        <begin position="239"/>
        <end position="270"/>
    </location>
</feature>